<keyword evidence="1" id="KW-1185">Reference proteome</keyword>
<dbReference type="WBParaSite" id="nRc.2.0.1.t29853-RA">
    <property type="protein sequence ID" value="nRc.2.0.1.t29853-RA"/>
    <property type="gene ID" value="nRc.2.0.1.g29853"/>
</dbReference>
<name>A0A915JUT2_ROMCU</name>
<accession>A0A915JUT2</accession>
<reference evidence="2" key="1">
    <citation type="submission" date="2022-11" db="UniProtKB">
        <authorList>
            <consortium name="WormBaseParasite"/>
        </authorList>
    </citation>
    <scope>IDENTIFICATION</scope>
</reference>
<organism evidence="1 2">
    <name type="scientific">Romanomermis culicivorax</name>
    <name type="common">Nematode worm</name>
    <dbReference type="NCBI Taxonomy" id="13658"/>
    <lineage>
        <taxon>Eukaryota</taxon>
        <taxon>Metazoa</taxon>
        <taxon>Ecdysozoa</taxon>
        <taxon>Nematoda</taxon>
        <taxon>Enoplea</taxon>
        <taxon>Dorylaimia</taxon>
        <taxon>Mermithida</taxon>
        <taxon>Mermithoidea</taxon>
        <taxon>Mermithidae</taxon>
        <taxon>Romanomermis</taxon>
    </lineage>
</organism>
<protein>
    <submittedName>
        <fullName evidence="2">Uncharacterized protein</fullName>
    </submittedName>
</protein>
<sequence>TAILQTLFKKRTFTDRATAEKKLQILIDSKKLHRYSNNISWHSTIAFGHGFVTHSTSQLCISESLLTYEYSQSVQTKERNFRQRELNAQLNHI</sequence>
<evidence type="ECO:0000313" key="2">
    <source>
        <dbReference type="WBParaSite" id="nRc.2.0.1.t29853-RA"/>
    </source>
</evidence>
<dbReference type="AlphaFoldDB" id="A0A915JUT2"/>
<evidence type="ECO:0000313" key="1">
    <source>
        <dbReference type="Proteomes" id="UP000887565"/>
    </source>
</evidence>
<proteinExistence type="predicted"/>
<dbReference type="Proteomes" id="UP000887565">
    <property type="component" value="Unplaced"/>
</dbReference>